<feature type="region of interest" description="Disordered" evidence="1">
    <location>
        <begin position="1"/>
        <end position="116"/>
    </location>
</feature>
<sequence>MKRGSLKRSCPFGAFCGEHSSRTSRRSDPEVVPEPKTKRAASTERGNPISVNKWVRRMASELPRSPRVHPVTDSPPPPLEGQPHNLRSPSSKQTIRKEEPLDSSVTKQTPPPHLSY</sequence>
<evidence type="ECO:0000256" key="1">
    <source>
        <dbReference type="SAM" id="MobiDB-lite"/>
    </source>
</evidence>
<accession>A0A8S9I5W5</accession>
<reference evidence="2" key="1">
    <citation type="submission" date="2019-12" db="EMBL/GenBank/DDBJ databases">
        <title>Genome sequencing and annotation of Brassica cretica.</title>
        <authorList>
            <person name="Studholme D.J."/>
            <person name="Sarris P.F."/>
        </authorList>
    </citation>
    <scope>NUCLEOTIDE SEQUENCE</scope>
    <source>
        <strain evidence="2">PFS-102/07</strain>
        <tissue evidence="2">Leaf</tissue>
    </source>
</reference>
<proteinExistence type="predicted"/>
<name>A0A8S9I5W5_BRACR</name>
<evidence type="ECO:0000313" key="2">
    <source>
        <dbReference type="EMBL" id="KAF2565154.1"/>
    </source>
</evidence>
<organism evidence="2">
    <name type="scientific">Brassica cretica</name>
    <name type="common">Mustard</name>
    <dbReference type="NCBI Taxonomy" id="69181"/>
    <lineage>
        <taxon>Eukaryota</taxon>
        <taxon>Viridiplantae</taxon>
        <taxon>Streptophyta</taxon>
        <taxon>Embryophyta</taxon>
        <taxon>Tracheophyta</taxon>
        <taxon>Spermatophyta</taxon>
        <taxon>Magnoliopsida</taxon>
        <taxon>eudicotyledons</taxon>
        <taxon>Gunneridae</taxon>
        <taxon>Pentapetalae</taxon>
        <taxon>rosids</taxon>
        <taxon>malvids</taxon>
        <taxon>Brassicales</taxon>
        <taxon>Brassicaceae</taxon>
        <taxon>Brassiceae</taxon>
        <taxon>Brassica</taxon>
    </lineage>
</organism>
<feature type="compositionally biased region" description="Basic and acidic residues" evidence="1">
    <location>
        <begin position="19"/>
        <end position="37"/>
    </location>
</feature>
<gene>
    <name evidence="2" type="ORF">F2Q70_00017722</name>
</gene>
<dbReference type="EMBL" id="QGKY02001250">
    <property type="protein sequence ID" value="KAF2565154.1"/>
    <property type="molecule type" value="Genomic_DNA"/>
</dbReference>
<protein>
    <submittedName>
        <fullName evidence="2">Uncharacterized protein</fullName>
    </submittedName>
</protein>
<dbReference type="AlphaFoldDB" id="A0A8S9I5W5"/>
<comment type="caution">
    <text evidence="2">The sequence shown here is derived from an EMBL/GenBank/DDBJ whole genome shotgun (WGS) entry which is preliminary data.</text>
</comment>